<keyword evidence="2" id="KW-0472">Membrane</keyword>
<feature type="transmembrane region" description="Helical" evidence="2">
    <location>
        <begin position="12"/>
        <end position="33"/>
    </location>
</feature>
<evidence type="ECO:0000313" key="4">
    <source>
        <dbReference type="Proteomes" id="UP001422074"/>
    </source>
</evidence>
<accession>A0ABU9WZY0</accession>
<name>A0ABU9WZY0_9MICC</name>
<dbReference type="Proteomes" id="UP001422074">
    <property type="component" value="Unassembled WGS sequence"/>
</dbReference>
<gene>
    <name evidence="3" type="ORF">ABCQ75_02440</name>
</gene>
<evidence type="ECO:0000256" key="2">
    <source>
        <dbReference type="SAM" id="Phobius"/>
    </source>
</evidence>
<dbReference type="EMBL" id="JBDFRB010000001">
    <property type="protein sequence ID" value="MEN2743398.1"/>
    <property type="molecule type" value="Genomic_DNA"/>
</dbReference>
<comment type="caution">
    <text evidence="3">The sequence shown here is derived from an EMBL/GenBank/DDBJ whole genome shotgun (WGS) entry which is preliminary data.</text>
</comment>
<feature type="region of interest" description="Disordered" evidence="1">
    <location>
        <begin position="82"/>
        <end position="107"/>
    </location>
</feature>
<keyword evidence="4" id="KW-1185">Reference proteome</keyword>
<evidence type="ECO:0000313" key="3">
    <source>
        <dbReference type="EMBL" id="MEN2743398.1"/>
    </source>
</evidence>
<keyword evidence="2" id="KW-1133">Transmembrane helix</keyword>
<reference evidence="3 4" key="1">
    <citation type="submission" date="2024-05" db="EMBL/GenBank/DDBJ databases">
        <title>Sinomonas sp. nov., isolated from a waste landfill.</title>
        <authorList>
            <person name="Zhao Y."/>
        </authorList>
    </citation>
    <scope>NUCLEOTIDE SEQUENCE [LARGE SCALE GENOMIC DNA]</scope>
    <source>
        <strain evidence="3 4">CCTCC AB2014300</strain>
    </source>
</reference>
<sequence length="107" mass="10833">MKTPPETVDWPSILFALLVDSLLVWVPGVLLLLSPARLGWASLALGIAALASNCFLYARGATLGSLLGGLAALLGLGLNRPPPPHSADRPGPLKGTGPASCVGALEA</sequence>
<feature type="transmembrane region" description="Helical" evidence="2">
    <location>
        <begin position="40"/>
        <end position="58"/>
    </location>
</feature>
<keyword evidence="2" id="KW-0812">Transmembrane</keyword>
<proteinExistence type="predicted"/>
<protein>
    <submittedName>
        <fullName evidence="3">Uncharacterized protein</fullName>
    </submittedName>
</protein>
<evidence type="ECO:0000256" key="1">
    <source>
        <dbReference type="SAM" id="MobiDB-lite"/>
    </source>
</evidence>
<organism evidence="3 4">
    <name type="scientific">Sinomonas halotolerans</name>
    <dbReference type="NCBI Taxonomy" id="1644133"/>
    <lineage>
        <taxon>Bacteria</taxon>
        <taxon>Bacillati</taxon>
        <taxon>Actinomycetota</taxon>
        <taxon>Actinomycetes</taxon>
        <taxon>Micrococcales</taxon>
        <taxon>Micrococcaceae</taxon>
        <taxon>Sinomonas</taxon>
    </lineage>
</organism>
<dbReference type="RefSeq" id="WP_345882891.1">
    <property type="nucleotide sequence ID" value="NZ_JBDFRB010000001.1"/>
</dbReference>